<keyword evidence="1" id="KW-0812">Transmembrane</keyword>
<keyword evidence="1" id="KW-1133">Transmembrane helix</keyword>
<evidence type="ECO:0000313" key="3">
    <source>
        <dbReference type="Proteomes" id="UP000784294"/>
    </source>
</evidence>
<name>A0A3S5FEL0_9PLAT</name>
<organism evidence="2 3">
    <name type="scientific">Protopolystoma xenopodis</name>
    <dbReference type="NCBI Taxonomy" id="117903"/>
    <lineage>
        <taxon>Eukaryota</taxon>
        <taxon>Metazoa</taxon>
        <taxon>Spiralia</taxon>
        <taxon>Lophotrochozoa</taxon>
        <taxon>Platyhelminthes</taxon>
        <taxon>Monogenea</taxon>
        <taxon>Polyopisthocotylea</taxon>
        <taxon>Polystomatidea</taxon>
        <taxon>Polystomatidae</taxon>
        <taxon>Protopolystoma</taxon>
    </lineage>
</organism>
<evidence type="ECO:0000313" key="2">
    <source>
        <dbReference type="EMBL" id="VEL26065.1"/>
    </source>
</evidence>
<comment type="caution">
    <text evidence="2">The sequence shown here is derived from an EMBL/GenBank/DDBJ whole genome shotgun (WGS) entry which is preliminary data.</text>
</comment>
<dbReference type="Proteomes" id="UP000784294">
    <property type="component" value="Unassembled WGS sequence"/>
</dbReference>
<reference evidence="2" key="1">
    <citation type="submission" date="2018-11" db="EMBL/GenBank/DDBJ databases">
        <authorList>
            <consortium name="Pathogen Informatics"/>
        </authorList>
    </citation>
    <scope>NUCLEOTIDE SEQUENCE</scope>
</reference>
<dbReference type="AlphaFoldDB" id="A0A3S5FEL0"/>
<feature type="transmembrane region" description="Helical" evidence="1">
    <location>
        <begin position="12"/>
        <end position="34"/>
    </location>
</feature>
<sequence>MFPPVAVPRVKIVAFDGQALGLLVASFAVMGLILPRPNGTGWPVAMTAKEDRIACNVLKEEGPNASWEKLIGACRAASSRLHRPWERDICTIWTSEAGADECELYVNTWLPRGHGNADCHRLTCSLESLHLCQKAVFIADRMMRIRSARFELKR</sequence>
<protein>
    <submittedName>
        <fullName evidence="2">Uncharacterized protein</fullName>
    </submittedName>
</protein>
<dbReference type="EMBL" id="CAAALY010077879">
    <property type="protein sequence ID" value="VEL26065.1"/>
    <property type="molecule type" value="Genomic_DNA"/>
</dbReference>
<proteinExistence type="predicted"/>
<keyword evidence="1" id="KW-0472">Membrane</keyword>
<keyword evidence="3" id="KW-1185">Reference proteome</keyword>
<accession>A0A3S5FEL0</accession>
<gene>
    <name evidence="2" type="ORF">PXEA_LOCUS19505</name>
</gene>
<evidence type="ECO:0000256" key="1">
    <source>
        <dbReference type="SAM" id="Phobius"/>
    </source>
</evidence>